<dbReference type="RefSeq" id="WP_348394844.1">
    <property type="nucleotide sequence ID" value="NZ_CP136600.1"/>
</dbReference>
<proteinExistence type="predicted"/>
<gene>
    <name evidence="2" type="ORF">RI844_11675</name>
</gene>
<evidence type="ECO:0000256" key="1">
    <source>
        <dbReference type="SAM" id="Phobius"/>
    </source>
</evidence>
<keyword evidence="1" id="KW-0472">Membrane</keyword>
<reference evidence="2 3" key="1">
    <citation type="submission" date="2023-09" db="EMBL/GenBank/DDBJ databases">
        <authorList>
            <person name="Qi X."/>
        </authorList>
    </citation>
    <scope>NUCLEOTIDE SEQUENCE [LARGE SCALE GENOMIC DNA]</scope>
    <source>
        <strain evidence="2 3">S1-1</strain>
    </source>
</reference>
<name>A0ABZ0GJT0_9GAMM</name>
<evidence type="ECO:0000313" key="2">
    <source>
        <dbReference type="EMBL" id="WOH36030.1"/>
    </source>
</evidence>
<accession>A0ABZ0GJT0</accession>
<organism evidence="2 3">
    <name type="scientific">Thalassotalea fonticola</name>
    <dbReference type="NCBI Taxonomy" id="3065649"/>
    <lineage>
        <taxon>Bacteria</taxon>
        <taxon>Pseudomonadati</taxon>
        <taxon>Pseudomonadota</taxon>
        <taxon>Gammaproteobacteria</taxon>
        <taxon>Alteromonadales</taxon>
        <taxon>Colwelliaceae</taxon>
        <taxon>Thalassotalea</taxon>
    </lineage>
</organism>
<keyword evidence="1" id="KW-1133">Transmembrane helix</keyword>
<feature type="transmembrane region" description="Helical" evidence="1">
    <location>
        <begin position="53"/>
        <end position="76"/>
    </location>
</feature>
<protein>
    <recommendedName>
        <fullName evidence="4">DUF4064 domain-containing protein</fullName>
    </recommendedName>
</protein>
<keyword evidence="3" id="KW-1185">Reference proteome</keyword>
<evidence type="ECO:0008006" key="4">
    <source>
        <dbReference type="Google" id="ProtNLM"/>
    </source>
</evidence>
<feature type="transmembrane region" description="Helical" evidence="1">
    <location>
        <begin position="83"/>
        <end position="113"/>
    </location>
</feature>
<evidence type="ECO:0000313" key="3">
    <source>
        <dbReference type="Proteomes" id="UP001301442"/>
    </source>
</evidence>
<keyword evidence="1" id="KW-0812">Transmembrane</keyword>
<dbReference type="Proteomes" id="UP001301442">
    <property type="component" value="Chromosome"/>
</dbReference>
<dbReference type="EMBL" id="CP136600">
    <property type="protein sequence ID" value="WOH36030.1"/>
    <property type="molecule type" value="Genomic_DNA"/>
</dbReference>
<sequence>MKKNLAILTVFLFSFAFLSVVVGIIEIGLMVLDTEIIANSDPKVMAGLIAEELVSAAIVLIISPFTSAIGLIILLFNKYRARWYFWTCLIFTLPYVFFFPIGTIVFSITWFYLLYKKREFNNNHPVNVAT</sequence>